<keyword evidence="9" id="KW-1185">Reference proteome</keyword>
<keyword evidence="2" id="KW-0378">Hydrolase</keyword>
<dbReference type="PANTHER" id="PTHR43603">
    <property type="entry name" value="COBW DOMAIN-CONTAINING PROTEIN DDB_G0274527"/>
    <property type="match status" value="1"/>
</dbReference>
<dbReference type="RefSeq" id="XP_005775767.1">
    <property type="nucleotide sequence ID" value="XM_005775710.1"/>
</dbReference>
<dbReference type="GO" id="GO:0016787">
    <property type="term" value="F:hydrolase activity"/>
    <property type="evidence" value="ECO:0007669"/>
    <property type="project" value="UniProtKB-KW"/>
</dbReference>
<evidence type="ECO:0000313" key="9">
    <source>
        <dbReference type="Proteomes" id="UP000013827"/>
    </source>
</evidence>
<dbReference type="SUPFAM" id="SSF52540">
    <property type="entry name" value="P-loop containing nucleoside triphosphate hydrolases"/>
    <property type="match status" value="1"/>
</dbReference>
<keyword evidence="1" id="KW-0547">Nucleotide-binding</keyword>
<dbReference type="InterPro" id="IPR051927">
    <property type="entry name" value="Zn_Chap_cDPG_Synth"/>
</dbReference>
<dbReference type="InterPro" id="IPR011629">
    <property type="entry name" value="CobW-like_C"/>
</dbReference>
<dbReference type="PaxDb" id="2903-EOD23338"/>
<feature type="region of interest" description="Disordered" evidence="6">
    <location>
        <begin position="276"/>
        <end position="354"/>
    </location>
</feature>
<dbReference type="Gene3D" id="3.40.50.300">
    <property type="entry name" value="P-loop containing nucleotide triphosphate hydrolases"/>
    <property type="match status" value="1"/>
</dbReference>
<dbReference type="PANTHER" id="PTHR43603:SF1">
    <property type="entry name" value="ZINC-REGULATED GTPASE METALLOPROTEIN ACTIVATOR 1"/>
    <property type="match status" value="1"/>
</dbReference>
<dbReference type="SUPFAM" id="SSF90002">
    <property type="entry name" value="Hypothetical protein YjiA, C-terminal domain"/>
    <property type="match status" value="1"/>
</dbReference>
<dbReference type="GO" id="GO:0000166">
    <property type="term" value="F:nucleotide binding"/>
    <property type="evidence" value="ECO:0007669"/>
    <property type="project" value="UniProtKB-KW"/>
</dbReference>
<evidence type="ECO:0000256" key="6">
    <source>
        <dbReference type="SAM" id="MobiDB-lite"/>
    </source>
</evidence>
<dbReference type="InterPro" id="IPR003495">
    <property type="entry name" value="CobW/HypB/UreG_nucleotide-bd"/>
</dbReference>
<protein>
    <recommendedName>
        <fullName evidence="7">CobW C-terminal domain-containing protein</fullName>
    </recommendedName>
</protein>
<keyword evidence="3" id="KW-0143">Chaperone</keyword>
<reference evidence="9" key="1">
    <citation type="journal article" date="2013" name="Nature">
        <title>Pan genome of the phytoplankton Emiliania underpins its global distribution.</title>
        <authorList>
            <person name="Read B.A."/>
            <person name="Kegel J."/>
            <person name="Klute M.J."/>
            <person name="Kuo A."/>
            <person name="Lefebvre S.C."/>
            <person name="Maumus F."/>
            <person name="Mayer C."/>
            <person name="Miller J."/>
            <person name="Monier A."/>
            <person name="Salamov A."/>
            <person name="Young J."/>
            <person name="Aguilar M."/>
            <person name="Claverie J.M."/>
            <person name="Frickenhaus S."/>
            <person name="Gonzalez K."/>
            <person name="Herman E.K."/>
            <person name="Lin Y.C."/>
            <person name="Napier J."/>
            <person name="Ogata H."/>
            <person name="Sarno A.F."/>
            <person name="Shmutz J."/>
            <person name="Schroeder D."/>
            <person name="de Vargas C."/>
            <person name="Verret F."/>
            <person name="von Dassow P."/>
            <person name="Valentin K."/>
            <person name="Van de Peer Y."/>
            <person name="Wheeler G."/>
            <person name="Dacks J.B."/>
            <person name="Delwiche C.F."/>
            <person name="Dyhrman S.T."/>
            <person name="Glockner G."/>
            <person name="John U."/>
            <person name="Richards T."/>
            <person name="Worden A.Z."/>
            <person name="Zhang X."/>
            <person name="Grigoriev I.V."/>
            <person name="Allen A.E."/>
            <person name="Bidle K."/>
            <person name="Borodovsky M."/>
            <person name="Bowler C."/>
            <person name="Brownlee C."/>
            <person name="Cock J.M."/>
            <person name="Elias M."/>
            <person name="Gladyshev V.N."/>
            <person name="Groth M."/>
            <person name="Guda C."/>
            <person name="Hadaegh A."/>
            <person name="Iglesias-Rodriguez M.D."/>
            <person name="Jenkins J."/>
            <person name="Jones B.M."/>
            <person name="Lawson T."/>
            <person name="Leese F."/>
            <person name="Lindquist E."/>
            <person name="Lobanov A."/>
            <person name="Lomsadze A."/>
            <person name="Malik S.B."/>
            <person name="Marsh M.E."/>
            <person name="Mackinder L."/>
            <person name="Mock T."/>
            <person name="Mueller-Roeber B."/>
            <person name="Pagarete A."/>
            <person name="Parker M."/>
            <person name="Probert I."/>
            <person name="Quesneville H."/>
            <person name="Raines C."/>
            <person name="Rensing S.A."/>
            <person name="Riano-Pachon D.M."/>
            <person name="Richier S."/>
            <person name="Rokitta S."/>
            <person name="Shiraiwa Y."/>
            <person name="Soanes D.M."/>
            <person name="van der Giezen M."/>
            <person name="Wahlund T.M."/>
            <person name="Williams B."/>
            <person name="Wilson W."/>
            <person name="Wolfe G."/>
            <person name="Wurch L.L."/>
        </authorList>
    </citation>
    <scope>NUCLEOTIDE SEQUENCE</scope>
</reference>
<sequence>MSEPPAKRPREAEAEHHVVPVTLISGFLGAGKTSLLKHLLENKAGLLIGVIVNDVAAVNIDKALVSSKAAGEGGFSKQEDLIELANGCACCSLGEEFLQSIGTMMRSAERRNMQWDHIVVESSGVAEPREIRDNFKNAQLTMPEDLHGTRLDTLVTVVDASTFLAEFEKRNRIKERQDLGADGYSEDNTRQVVDLMCEQVECSDVVLLNKLDLAPEAELALLKETIGSLNPHAKLLDSTRGAVEPTSILGAAKGQGVSKLDSDGEMRRIVTHLHEHGHHDHGHAAATGPAPSHGHAEHGHAEHGHDAATCTDKSHDHAHAGGGGGGGGEVLVHGHHEQHGHHDHGHASGGHKQSREALRFGITSFCYSRRRPFHPHRLMAVIRQLPVRREALALSEALATKAPGATAAADGGGAGADAAAAPAAVAEGAEERSPMQALIRSKGFVWLSNSHSQIFYWQLAGKHFELTQYATWWAVVGEEDWPEDAEEQADLKKDFAGEFGDRRQEMVFIGVAMDVKKITALFDECLLTDAELDVYRQHWADGGAAA</sequence>
<dbReference type="EnsemblProtists" id="EOD23338">
    <property type="protein sequence ID" value="EOD23338"/>
    <property type="gene ID" value="EMIHUDRAFT_430429"/>
</dbReference>
<dbReference type="HOGENOM" id="CLU_017452_2_0_1"/>
<dbReference type="AlphaFoldDB" id="A0A0D3JIK3"/>
<evidence type="ECO:0000259" key="7">
    <source>
        <dbReference type="SMART" id="SM00833"/>
    </source>
</evidence>
<dbReference type="eggNOG" id="KOG2743">
    <property type="taxonomic scope" value="Eukaryota"/>
</dbReference>
<dbReference type="GeneID" id="17268882"/>
<feature type="domain" description="CobW C-terminal" evidence="7">
    <location>
        <begin position="362"/>
        <end position="526"/>
    </location>
</feature>
<evidence type="ECO:0000256" key="1">
    <source>
        <dbReference type="ARBA" id="ARBA00022741"/>
    </source>
</evidence>
<dbReference type="InterPro" id="IPR027417">
    <property type="entry name" value="P-loop_NTPase"/>
</dbReference>
<organism evidence="8 9">
    <name type="scientific">Emiliania huxleyi (strain CCMP1516)</name>
    <dbReference type="NCBI Taxonomy" id="280463"/>
    <lineage>
        <taxon>Eukaryota</taxon>
        <taxon>Haptista</taxon>
        <taxon>Haptophyta</taxon>
        <taxon>Prymnesiophyceae</taxon>
        <taxon>Isochrysidales</taxon>
        <taxon>Noelaerhabdaceae</taxon>
        <taxon>Emiliania</taxon>
    </lineage>
</organism>
<dbReference type="OMA" id="YWSHAGS"/>
<comment type="similarity">
    <text evidence="4">Belongs to the SIMIBI class G3E GTPase family. ZNG1 subfamily.</text>
</comment>
<feature type="compositionally biased region" description="Low complexity" evidence="6">
    <location>
        <begin position="284"/>
        <end position="293"/>
    </location>
</feature>
<evidence type="ECO:0000256" key="5">
    <source>
        <dbReference type="ARBA" id="ARBA00049117"/>
    </source>
</evidence>
<evidence type="ECO:0000256" key="3">
    <source>
        <dbReference type="ARBA" id="ARBA00023186"/>
    </source>
</evidence>
<dbReference type="Proteomes" id="UP000013827">
    <property type="component" value="Unassembled WGS sequence"/>
</dbReference>
<feature type="compositionally biased region" description="Basic and acidic residues" evidence="6">
    <location>
        <begin position="294"/>
        <end position="319"/>
    </location>
</feature>
<reference evidence="8" key="2">
    <citation type="submission" date="2024-10" db="UniProtKB">
        <authorList>
            <consortium name="EnsemblProtists"/>
        </authorList>
    </citation>
    <scope>IDENTIFICATION</scope>
</reference>
<dbReference type="KEGG" id="ehx:EMIHUDRAFT_430429"/>
<dbReference type="InterPro" id="IPR036627">
    <property type="entry name" value="CobW-likC_sf"/>
</dbReference>
<feature type="compositionally biased region" description="Gly residues" evidence="6">
    <location>
        <begin position="320"/>
        <end position="329"/>
    </location>
</feature>
<dbReference type="STRING" id="2903.R1CKA0"/>
<evidence type="ECO:0000256" key="4">
    <source>
        <dbReference type="ARBA" id="ARBA00034320"/>
    </source>
</evidence>
<dbReference type="Pfam" id="PF02492">
    <property type="entry name" value="cobW"/>
    <property type="match status" value="1"/>
</dbReference>
<dbReference type="Pfam" id="PF07683">
    <property type="entry name" value="CobW_C"/>
    <property type="match status" value="1"/>
</dbReference>
<dbReference type="Gene3D" id="3.30.1220.10">
    <property type="entry name" value="CobW-like, C-terminal domain"/>
    <property type="match status" value="1"/>
</dbReference>
<dbReference type="SMART" id="SM00833">
    <property type="entry name" value="CobW_C"/>
    <property type="match status" value="1"/>
</dbReference>
<evidence type="ECO:0000256" key="2">
    <source>
        <dbReference type="ARBA" id="ARBA00022801"/>
    </source>
</evidence>
<dbReference type="CDD" id="cd03112">
    <property type="entry name" value="CobW-like"/>
    <property type="match status" value="1"/>
</dbReference>
<evidence type="ECO:0000313" key="8">
    <source>
        <dbReference type="EnsemblProtists" id="EOD23338"/>
    </source>
</evidence>
<proteinExistence type="inferred from homology"/>
<comment type="catalytic activity">
    <reaction evidence="5">
        <text>GTP + H2O = GDP + phosphate + H(+)</text>
        <dbReference type="Rhea" id="RHEA:19669"/>
        <dbReference type="ChEBI" id="CHEBI:15377"/>
        <dbReference type="ChEBI" id="CHEBI:15378"/>
        <dbReference type="ChEBI" id="CHEBI:37565"/>
        <dbReference type="ChEBI" id="CHEBI:43474"/>
        <dbReference type="ChEBI" id="CHEBI:58189"/>
    </reaction>
    <physiologicalReaction direction="left-to-right" evidence="5">
        <dbReference type="Rhea" id="RHEA:19670"/>
    </physiologicalReaction>
</comment>
<name>A0A0D3JIK3_EMIH1</name>
<accession>A0A0D3JIK3</accession>